<evidence type="ECO:0000313" key="2">
    <source>
        <dbReference type="EMBL" id="QGH59374.1"/>
    </source>
</evidence>
<protein>
    <recommendedName>
        <fullName evidence="5">Transcriptional regulator</fullName>
    </recommendedName>
</protein>
<organism evidence="2 3">
    <name type="scientific">Serratia proteamaculans</name>
    <dbReference type="NCBI Taxonomy" id="28151"/>
    <lineage>
        <taxon>Bacteria</taxon>
        <taxon>Pseudomonadati</taxon>
        <taxon>Pseudomonadota</taxon>
        <taxon>Gammaproteobacteria</taxon>
        <taxon>Enterobacterales</taxon>
        <taxon>Yersiniaceae</taxon>
        <taxon>Serratia</taxon>
    </lineage>
</organism>
<name>A0A5Q2V5C6_SERPR</name>
<dbReference type="Gene3D" id="1.10.260.40">
    <property type="entry name" value="lambda repressor-like DNA-binding domains"/>
    <property type="match status" value="1"/>
</dbReference>
<accession>A0A5Q2V5C6</accession>
<proteinExistence type="predicted"/>
<sequence length="68" mass="7229">MYTADAIAFFKTKAGLAAAAGVKKPTVYAWGELVPEGRAARLDRITNGALKYDPALYQNRDGINKGAA</sequence>
<dbReference type="Pfam" id="PF14549">
    <property type="entry name" value="P22_Cro"/>
    <property type="match status" value="1"/>
</dbReference>
<reference evidence="1 4" key="2">
    <citation type="submission" date="2020-12" db="EMBL/GenBank/DDBJ databases">
        <title>Enhanced detection system for hospital associated transmission using whole genome sequencing surveillance.</title>
        <authorList>
            <person name="Harrison L.H."/>
            <person name="Van Tyne D."/>
            <person name="Marsh J.W."/>
            <person name="Griffith M.P."/>
            <person name="Snyder D.J."/>
            <person name="Cooper V.S."/>
            <person name="Mustapha M."/>
        </authorList>
    </citation>
    <scope>NUCLEOTIDE SEQUENCE [LARGE SCALE GENOMIC DNA]</scope>
    <source>
        <strain evidence="1 4">SER00238</strain>
    </source>
</reference>
<dbReference type="EMBL" id="CP045913">
    <property type="protein sequence ID" value="QGH59374.1"/>
    <property type="molecule type" value="Genomic_DNA"/>
</dbReference>
<dbReference type="InterPro" id="IPR010982">
    <property type="entry name" value="Lambda_DNA-bd_dom_sf"/>
</dbReference>
<dbReference type="GeneID" id="57667590"/>
<dbReference type="EMBL" id="JAEHSL010000019">
    <property type="protein sequence ID" value="MBI6182507.1"/>
    <property type="molecule type" value="Genomic_DNA"/>
</dbReference>
<keyword evidence="4" id="KW-1185">Reference proteome</keyword>
<dbReference type="AlphaFoldDB" id="A0A5Q2V5C6"/>
<dbReference type="Proteomes" id="UP000381260">
    <property type="component" value="Chromosome"/>
</dbReference>
<evidence type="ECO:0008006" key="5">
    <source>
        <dbReference type="Google" id="ProtNLM"/>
    </source>
</evidence>
<evidence type="ECO:0000313" key="4">
    <source>
        <dbReference type="Proteomes" id="UP000639004"/>
    </source>
</evidence>
<dbReference type="RefSeq" id="WP_041416161.1">
    <property type="nucleotide sequence ID" value="NZ_CP045913.1"/>
</dbReference>
<dbReference type="GO" id="GO:0003677">
    <property type="term" value="F:DNA binding"/>
    <property type="evidence" value="ECO:0007669"/>
    <property type="project" value="InterPro"/>
</dbReference>
<evidence type="ECO:0000313" key="3">
    <source>
        <dbReference type="Proteomes" id="UP000381260"/>
    </source>
</evidence>
<dbReference type="SUPFAM" id="SSF47413">
    <property type="entry name" value="lambda repressor-like DNA-binding domains"/>
    <property type="match status" value="1"/>
</dbReference>
<evidence type="ECO:0000313" key="1">
    <source>
        <dbReference type="EMBL" id="MBI6182507.1"/>
    </source>
</evidence>
<reference evidence="2 3" key="1">
    <citation type="submission" date="2019-11" db="EMBL/GenBank/DDBJ databases">
        <title>The Phosphoenolpyruvate Phosphotransferase System Regulates Serratia proteamaculans 336X Biofilm Formation and Wheat Roots colonization.</title>
        <authorList>
            <person name="Liu F."/>
        </authorList>
    </citation>
    <scope>NUCLEOTIDE SEQUENCE [LARGE SCALE GENOMIC DNA]</scope>
    <source>
        <strain evidence="2 3">336X</strain>
    </source>
</reference>
<dbReference type="Proteomes" id="UP000639004">
    <property type="component" value="Unassembled WGS sequence"/>
</dbReference>
<gene>
    <name evidence="2" type="ORF">GHV41_00300</name>
    <name evidence="1" type="ORF">JEQ07_19195</name>
</gene>